<sequence>MECEYFKQGRCKFGLACRNKHVLPENEKNTKIPENAVYGHGYARIGNTSYGNSRYNQMGNNYAYGNGNMPYMGSTPAQHSTGTPYMGSGQFSNSSTPYMGSGQFGGMQGYMGNTQLGNTNTPYMGNAQLGNNGNNYPQTPQFGNMYTPLSGQFGNNPGMVPSGQFGGVNTLQGGQFENINNGNITEMSQFGNTQNMPGITQFGNINNGNIREVPQFMNNSSAQPSNNQFIQDQLHAQTQSNGHHRDNDDPYRLGYIPTTPPI</sequence>
<dbReference type="GO" id="GO:0008270">
    <property type="term" value="F:zinc ion binding"/>
    <property type="evidence" value="ECO:0007669"/>
    <property type="project" value="UniProtKB-KW"/>
</dbReference>
<protein>
    <recommendedName>
        <fullName evidence="3">C3H1-type domain-containing protein</fullName>
    </recommendedName>
</protein>
<evidence type="ECO:0000256" key="2">
    <source>
        <dbReference type="SAM" id="MobiDB-lite"/>
    </source>
</evidence>
<evidence type="ECO:0000256" key="1">
    <source>
        <dbReference type="PROSITE-ProRule" id="PRU00723"/>
    </source>
</evidence>
<keyword evidence="5" id="KW-1185">Reference proteome</keyword>
<name>I3EJ14_NEMP3</name>
<feature type="zinc finger region" description="C3H1-type" evidence="1">
    <location>
        <begin position="1"/>
        <end position="24"/>
    </location>
</feature>
<dbReference type="HOGENOM" id="CLU_1062063_0_0_1"/>
<dbReference type="AlphaFoldDB" id="I3EJ14"/>
<evidence type="ECO:0000259" key="3">
    <source>
        <dbReference type="PROSITE" id="PS50103"/>
    </source>
</evidence>
<organism evidence="4 5">
    <name type="scientific">Nematocida parisii (strain ERTm3)</name>
    <name type="common">Nematode killer fungus</name>
    <dbReference type="NCBI Taxonomy" id="935791"/>
    <lineage>
        <taxon>Eukaryota</taxon>
        <taxon>Fungi</taxon>
        <taxon>Fungi incertae sedis</taxon>
        <taxon>Microsporidia</taxon>
        <taxon>Nematocida</taxon>
    </lineage>
</organism>
<dbReference type="OrthoDB" id="20729at2759"/>
<gene>
    <name evidence="4" type="ORF">NEQG_01030</name>
</gene>
<evidence type="ECO:0000313" key="4">
    <source>
        <dbReference type="EMBL" id="EIJ89211.1"/>
    </source>
</evidence>
<dbReference type="InParanoid" id="I3EJ14"/>
<keyword evidence="1" id="KW-0479">Metal-binding</keyword>
<dbReference type="VEuPathDB" id="MicrosporidiaDB:NEQG_01030"/>
<accession>I3EJ14</accession>
<feature type="domain" description="C3H1-type" evidence="3">
    <location>
        <begin position="1"/>
        <end position="24"/>
    </location>
</feature>
<dbReference type="Proteomes" id="UP000002872">
    <property type="component" value="Unassembled WGS sequence"/>
</dbReference>
<feature type="region of interest" description="Disordered" evidence="2">
    <location>
        <begin position="236"/>
        <end position="262"/>
    </location>
</feature>
<dbReference type="InterPro" id="IPR000571">
    <property type="entry name" value="Znf_CCCH"/>
</dbReference>
<keyword evidence="1" id="KW-0863">Zinc-finger</keyword>
<dbReference type="PROSITE" id="PS50103">
    <property type="entry name" value="ZF_C3H1"/>
    <property type="match status" value="1"/>
</dbReference>
<reference evidence="4" key="1">
    <citation type="submission" date="2011-01" db="EMBL/GenBank/DDBJ databases">
        <title>The Genome Sequence of Nematocida parisii strain ERTm3.</title>
        <authorList>
            <consortium name="The Broad Institute Genome Sequencing Platform"/>
            <consortium name="The Broad Institute Genome Sequencing Center for Infectious Disease"/>
            <person name="Cuomo C."/>
            <person name="Troemel E."/>
            <person name="Young S.K."/>
            <person name="Zeng Q."/>
            <person name="Gargeya S."/>
            <person name="Fitzgerald M."/>
            <person name="Haas B."/>
            <person name="Abouelleil A."/>
            <person name="Alvarado L."/>
            <person name="Arachchi H.M."/>
            <person name="Berlin A."/>
            <person name="Chapman S.B."/>
            <person name="Gearin G."/>
            <person name="Goldberg J."/>
            <person name="Griggs A."/>
            <person name="Gujja S."/>
            <person name="Hansen M."/>
            <person name="Heiman D."/>
            <person name="Howarth C."/>
            <person name="Larimer J."/>
            <person name="Lui A."/>
            <person name="MacDonald P.J.P."/>
            <person name="McCowen C."/>
            <person name="Montmayeur A."/>
            <person name="Murphy C."/>
            <person name="Neiman D."/>
            <person name="Pearson M."/>
            <person name="Priest M."/>
            <person name="Roberts A."/>
            <person name="Saif S."/>
            <person name="Shea T."/>
            <person name="Sisk P."/>
            <person name="Stolte C."/>
            <person name="Sykes S."/>
            <person name="Wortman J."/>
            <person name="Nusbaum C."/>
            <person name="Birren B."/>
        </authorList>
    </citation>
    <scope>NUCLEOTIDE SEQUENCE</scope>
    <source>
        <strain evidence="4">ERTm3</strain>
    </source>
</reference>
<dbReference type="EMBL" id="GL870877">
    <property type="protein sequence ID" value="EIJ89211.1"/>
    <property type="molecule type" value="Genomic_DNA"/>
</dbReference>
<keyword evidence="1" id="KW-0862">Zinc</keyword>
<evidence type="ECO:0000313" key="5">
    <source>
        <dbReference type="Proteomes" id="UP000002872"/>
    </source>
</evidence>
<proteinExistence type="predicted"/>